<keyword evidence="2" id="KW-1185">Reference proteome</keyword>
<proteinExistence type="predicted"/>
<dbReference type="AlphaFoldDB" id="A0A1R3ISE9"/>
<dbReference type="Gramene" id="OMO85502">
    <property type="protein sequence ID" value="OMO85502"/>
    <property type="gene ID" value="CCACVL1_10152"/>
</dbReference>
<organism evidence="1 2">
    <name type="scientific">Corchorus capsularis</name>
    <name type="common">Jute</name>
    <dbReference type="NCBI Taxonomy" id="210143"/>
    <lineage>
        <taxon>Eukaryota</taxon>
        <taxon>Viridiplantae</taxon>
        <taxon>Streptophyta</taxon>
        <taxon>Embryophyta</taxon>
        <taxon>Tracheophyta</taxon>
        <taxon>Spermatophyta</taxon>
        <taxon>Magnoliopsida</taxon>
        <taxon>eudicotyledons</taxon>
        <taxon>Gunneridae</taxon>
        <taxon>Pentapetalae</taxon>
        <taxon>rosids</taxon>
        <taxon>malvids</taxon>
        <taxon>Malvales</taxon>
        <taxon>Malvaceae</taxon>
        <taxon>Grewioideae</taxon>
        <taxon>Apeibeae</taxon>
        <taxon>Corchorus</taxon>
    </lineage>
</organism>
<evidence type="ECO:0000313" key="1">
    <source>
        <dbReference type="EMBL" id="OMO85502.1"/>
    </source>
</evidence>
<reference evidence="1 2" key="1">
    <citation type="submission" date="2013-09" db="EMBL/GenBank/DDBJ databases">
        <title>Corchorus capsularis genome sequencing.</title>
        <authorList>
            <person name="Alam M."/>
            <person name="Haque M.S."/>
            <person name="Islam M.S."/>
            <person name="Emdad E.M."/>
            <person name="Islam M.M."/>
            <person name="Ahmed B."/>
            <person name="Halim A."/>
            <person name="Hossen Q.M.M."/>
            <person name="Hossain M.Z."/>
            <person name="Ahmed R."/>
            <person name="Khan M.M."/>
            <person name="Islam R."/>
            <person name="Rashid M.M."/>
            <person name="Khan S.A."/>
            <person name="Rahman M.S."/>
            <person name="Alam M."/>
        </authorList>
    </citation>
    <scope>NUCLEOTIDE SEQUENCE [LARGE SCALE GENOMIC DNA]</scope>
    <source>
        <strain evidence="2">cv. CVL-1</strain>
        <tissue evidence="1">Whole seedling</tissue>
    </source>
</reference>
<sequence>MADRSRVGVCQTICYSKSQKLDLASGSDLESDQAFVLRSFLLKRLKKIRTNHYLLAKNGFSVFESSEAGLKGEI</sequence>
<evidence type="ECO:0000313" key="2">
    <source>
        <dbReference type="Proteomes" id="UP000188268"/>
    </source>
</evidence>
<comment type="caution">
    <text evidence="1">The sequence shown here is derived from an EMBL/GenBank/DDBJ whole genome shotgun (WGS) entry which is preliminary data.</text>
</comment>
<accession>A0A1R3ISE9</accession>
<name>A0A1R3ISE9_COCAP</name>
<gene>
    <name evidence="1" type="ORF">CCACVL1_10152</name>
</gene>
<dbReference type="EMBL" id="AWWV01009592">
    <property type="protein sequence ID" value="OMO85502.1"/>
    <property type="molecule type" value="Genomic_DNA"/>
</dbReference>
<protein>
    <submittedName>
        <fullName evidence="1">Uncharacterized protein</fullName>
    </submittedName>
</protein>
<dbReference type="Proteomes" id="UP000188268">
    <property type="component" value="Unassembled WGS sequence"/>
</dbReference>